<dbReference type="GO" id="GO:0022625">
    <property type="term" value="C:cytosolic large ribosomal subunit"/>
    <property type="evidence" value="ECO:0007669"/>
    <property type="project" value="TreeGrafter"/>
</dbReference>
<evidence type="ECO:0000256" key="1">
    <source>
        <dbReference type="ARBA" id="ARBA00006227"/>
    </source>
</evidence>
<dbReference type="InterPro" id="IPR036899">
    <property type="entry name" value="Ribosomal_uL13_sf"/>
</dbReference>
<evidence type="ECO:0000256" key="5">
    <source>
        <dbReference type="RuleBase" id="RU003877"/>
    </source>
</evidence>
<dbReference type="GO" id="GO:0017148">
    <property type="term" value="P:negative regulation of translation"/>
    <property type="evidence" value="ECO:0007669"/>
    <property type="project" value="TreeGrafter"/>
</dbReference>
<protein>
    <recommendedName>
        <fullName evidence="4">Large ribosomal subunit protein uL13c</fullName>
    </recommendedName>
</protein>
<keyword evidence="3 4" id="KW-0687">Ribonucleoprotein</keyword>
<keyword evidence="2 4" id="KW-0689">Ribosomal protein</keyword>
<dbReference type="InterPro" id="IPR005823">
    <property type="entry name" value="Ribosomal_uL13_bac-type"/>
</dbReference>
<comment type="similarity">
    <text evidence="1 4 5">Belongs to the universal ribosomal protein uL13 family.</text>
</comment>
<dbReference type="EMBL" id="MF101423">
    <property type="protein sequence ID" value="ARW62547.1"/>
    <property type="molecule type" value="Genomic_DNA"/>
</dbReference>
<gene>
    <name evidence="4 6" type="primary">rpl13</name>
</gene>
<name>A0A1Z1M8X5_9FLOR</name>
<dbReference type="NCBIfam" id="TIGR01066">
    <property type="entry name" value="rplM_bact"/>
    <property type="match status" value="1"/>
</dbReference>
<dbReference type="GO" id="GO:0003729">
    <property type="term" value="F:mRNA binding"/>
    <property type="evidence" value="ECO:0007669"/>
    <property type="project" value="TreeGrafter"/>
</dbReference>
<dbReference type="Pfam" id="PF00572">
    <property type="entry name" value="Ribosomal_L13"/>
    <property type="match status" value="1"/>
</dbReference>
<evidence type="ECO:0000256" key="2">
    <source>
        <dbReference type="ARBA" id="ARBA00022980"/>
    </source>
</evidence>
<keyword evidence="6" id="KW-0934">Plastid</keyword>
<dbReference type="GO" id="GO:0003735">
    <property type="term" value="F:structural constituent of ribosome"/>
    <property type="evidence" value="ECO:0007669"/>
    <property type="project" value="InterPro"/>
</dbReference>
<keyword evidence="6" id="KW-0150">Chloroplast</keyword>
<dbReference type="SUPFAM" id="SSF52161">
    <property type="entry name" value="Ribosomal protein L13"/>
    <property type="match status" value="1"/>
</dbReference>
<dbReference type="GO" id="GO:0006412">
    <property type="term" value="P:translation"/>
    <property type="evidence" value="ECO:0007669"/>
    <property type="project" value="UniProtKB-UniRule"/>
</dbReference>
<dbReference type="PANTHER" id="PTHR11545">
    <property type="entry name" value="RIBOSOMAL PROTEIN L13"/>
    <property type="match status" value="1"/>
</dbReference>
<dbReference type="PANTHER" id="PTHR11545:SF2">
    <property type="entry name" value="LARGE RIBOSOMAL SUBUNIT PROTEIN UL13M"/>
    <property type="match status" value="1"/>
</dbReference>
<comment type="subcellular location">
    <subcellularLocation>
        <location evidence="4">Plastid</location>
        <location evidence="4">Chloroplast</location>
    </subcellularLocation>
</comment>
<dbReference type="RefSeq" id="YP_009393985.1">
    <property type="nucleotide sequence ID" value="NC_035270.1"/>
</dbReference>
<evidence type="ECO:0000313" key="6">
    <source>
        <dbReference type="EMBL" id="ARW62547.1"/>
    </source>
</evidence>
<sequence length="147" mass="17123">MIINKNRTITKSLEKNNNWYIINAADYTLGRLASKVAYVLKNKNEVKYLPYKTDNQKIIIINSKKIKVTGKKKQQKTYKRHSGRPGGLKIETFEELQKRIPNKIIEKALKGMLPKNHLGNKLFKKVKIYSSDQHPYESKKPVQLNIN</sequence>
<dbReference type="AlphaFoldDB" id="A0A1Z1M8X5"/>
<dbReference type="Gene3D" id="3.90.1180.10">
    <property type="entry name" value="Ribosomal protein L13"/>
    <property type="match status" value="1"/>
</dbReference>
<dbReference type="GO" id="GO:0009507">
    <property type="term" value="C:chloroplast"/>
    <property type="evidence" value="ECO:0007669"/>
    <property type="project" value="UniProtKB-SubCell"/>
</dbReference>
<reference evidence="6" key="1">
    <citation type="journal article" date="2017" name="J. Phycol.">
        <title>Analysis of chloroplast genomes and a supermatrix inform reclassification of the Rhodomelaceae (Rhodophyta).</title>
        <authorList>
            <person name="Diaz-Tapia P."/>
            <person name="Maggs C.A."/>
            <person name="West J.A."/>
            <person name="Verbruggen H."/>
        </authorList>
    </citation>
    <scope>NUCLEOTIDE SEQUENCE</scope>
    <source>
        <strain evidence="6">PD0863</strain>
    </source>
</reference>
<proteinExistence type="inferred from homology"/>
<dbReference type="PIRSF" id="PIRSF002181">
    <property type="entry name" value="Ribosomal_L13"/>
    <property type="match status" value="1"/>
</dbReference>
<dbReference type="HAMAP" id="MF_01366">
    <property type="entry name" value="Ribosomal_uL13"/>
    <property type="match status" value="1"/>
</dbReference>
<dbReference type="GeneID" id="33355765"/>
<dbReference type="InterPro" id="IPR005822">
    <property type="entry name" value="Ribosomal_uL13"/>
</dbReference>
<accession>A0A1Z1M8X5</accession>
<dbReference type="PROSITE" id="PS00783">
    <property type="entry name" value="RIBOSOMAL_L13"/>
    <property type="match status" value="1"/>
</dbReference>
<evidence type="ECO:0000256" key="4">
    <source>
        <dbReference type="HAMAP-Rule" id="MF_01366"/>
    </source>
</evidence>
<dbReference type="CDD" id="cd00392">
    <property type="entry name" value="Ribosomal_L13"/>
    <property type="match status" value="1"/>
</dbReference>
<dbReference type="InterPro" id="IPR023563">
    <property type="entry name" value="Ribosomal_uL13_CS"/>
</dbReference>
<comment type="subunit">
    <text evidence="4">Part of the 50S ribosomal subunit.</text>
</comment>
<geneLocation type="chloroplast" evidence="6"/>
<evidence type="ECO:0000256" key="3">
    <source>
        <dbReference type="ARBA" id="ARBA00023274"/>
    </source>
</evidence>
<organism evidence="6">
    <name type="scientific">Polysiphonia sertularioides</name>
    <dbReference type="NCBI Taxonomy" id="945028"/>
    <lineage>
        <taxon>Eukaryota</taxon>
        <taxon>Rhodophyta</taxon>
        <taxon>Florideophyceae</taxon>
        <taxon>Rhodymeniophycidae</taxon>
        <taxon>Ceramiales</taxon>
        <taxon>Rhodomelaceae</taxon>
        <taxon>Polysiphonioideae</taxon>
        <taxon>Polysiphonia</taxon>
    </lineage>
</organism>